<dbReference type="EMBL" id="AY954952">
    <property type="protein sequence ID" value="AAX90900.1"/>
    <property type="molecule type" value="Genomic_DNA"/>
</dbReference>
<protein>
    <submittedName>
        <fullName evidence="1">ORF114</fullName>
    </submittedName>
</protein>
<evidence type="ECO:0000313" key="1">
    <source>
        <dbReference type="EMBL" id="AAX90900.1"/>
    </source>
</evidence>
<dbReference type="GeneID" id="5132843"/>
<sequence>MVSLTALYKKLYLKHCKTGNILGVYYGLEKSNQQLKIVYSKMSKIV</sequence>
<accession>Q4ZDN3</accession>
<evidence type="ECO:0000313" key="2">
    <source>
        <dbReference type="Proteomes" id="UP000000984"/>
    </source>
</evidence>
<dbReference type="RefSeq" id="YP_239643.1">
    <property type="nucleotide sequence ID" value="NC_007049.1"/>
</dbReference>
<name>Q4ZDN3_9CAUD</name>
<reference evidence="1 2" key="1">
    <citation type="journal article" date="2005" name="Proc. Natl. Acad. Sci. U.S.A.">
        <title>The complete genomes and proteomes of 27 Staphylococcus aureus bacteriophages.</title>
        <authorList>
            <person name="Kwan T."/>
            <person name="Liu J."/>
            <person name="Dubow M."/>
            <person name="Gros P."/>
            <person name="Pelletier J."/>
        </authorList>
    </citation>
    <scope>NUCLEOTIDE SEQUENCE</scope>
</reference>
<proteinExistence type="predicted"/>
<organism evidence="1 2">
    <name type="scientific">Staphylococcus phage 53</name>
    <dbReference type="NCBI Taxonomy" id="2908098"/>
    <lineage>
        <taxon>Viruses</taxon>
        <taxon>Duplodnaviria</taxon>
        <taxon>Heunggongvirae</taxon>
        <taxon>Uroviricota</taxon>
        <taxon>Caudoviricetes</taxon>
        <taxon>Azeredovirinae</taxon>
        <taxon>Dubowvirus</taxon>
        <taxon>Dubowvirus dv53</taxon>
    </lineage>
</organism>
<dbReference type="Proteomes" id="UP000000984">
    <property type="component" value="Genome"/>
</dbReference>
<dbReference type="KEGG" id="vg:5132843"/>
<keyword evidence="2" id="KW-1185">Reference proteome</keyword>